<evidence type="ECO:0000259" key="8">
    <source>
        <dbReference type="Pfam" id="PF01055"/>
    </source>
</evidence>
<accession>D2VMY7</accession>
<dbReference type="AlphaFoldDB" id="D2VMY7"/>
<dbReference type="InterPro" id="IPR048395">
    <property type="entry name" value="Glyco_hydro_31_C"/>
</dbReference>
<dbReference type="InterPro" id="IPR017853">
    <property type="entry name" value="GH"/>
</dbReference>
<dbReference type="Gene3D" id="2.60.40.1180">
    <property type="entry name" value="Golgi alpha-mannosidase II"/>
    <property type="match status" value="2"/>
</dbReference>
<evidence type="ECO:0000256" key="1">
    <source>
        <dbReference type="ARBA" id="ARBA00007806"/>
    </source>
</evidence>
<dbReference type="KEGG" id="ngr:NAEGRDRAFT_70309"/>
<dbReference type="InParanoid" id="D2VMY7"/>
<dbReference type="PANTHER" id="PTHR22762:SF133">
    <property type="entry name" value="P-TYPE DOMAIN-CONTAINING PROTEIN"/>
    <property type="match status" value="1"/>
</dbReference>
<evidence type="ECO:0000256" key="3">
    <source>
        <dbReference type="ARBA" id="ARBA00023180"/>
    </source>
</evidence>
<protein>
    <recommendedName>
        <fullName evidence="5">Maltase</fullName>
    </recommendedName>
</protein>
<evidence type="ECO:0000256" key="2">
    <source>
        <dbReference type="ARBA" id="ARBA00022801"/>
    </source>
</evidence>
<dbReference type="PROSITE" id="PS51257">
    <property type="entry name" value="PROKAR_LIPOPROTEIN"/>
    <property type="match status" value="1"/>
</dbReference>
<dbReference type="RefSeq" id="XP_002674569.1">
    <property type="nucleotide sequence ID" value="XM_002674523.1"/>
</dbReference>
<dbReference type="InterPro" id="IPR030458">
    <property type="entry name" value="Glyco_hydro_31_AS"/>
</dbReference>
<dbReference type="GO" id="GO:0004553">
    <property type="term" value="F:hydrolase activity, hydrolyzing O-glycosyl compounds"/>
    <property type="evidence" value="ECO:0007669"/>
    <property type="project" value="InterPro"/>
</dbReference>
<name>D2VMY7_NAEGR</name>
<dbReference type="InterPro" id="IPR000322">
    <property type="entry name" value="Glyco_hydro_31_TIM"/>
</dbReference>
<dbReference type="PANTHER" id="PTHR22762">
    <property type="entry name" value="ALPHA-GLUCOSIDASE"/>
    <property type="match status" value="1"/>
</dbReference>
<dbReference type="CDD" id="cd06602">
    <property type="entry name" value="GH31_MGAM_SI_GAA"/>
    <property type="match status" value="1"/>
</dbReference>
<organism evidence="12">
    <name type="scientific">Naegleria gruberi</name>
    <name type="common">Amoeba</name>
    <dbReference type="NCBI Taxonomy" id="5762"/>
    <lineage>
        <taxon>Eukaryota</taxon>
        <taxon>Discoba</taxon>
        <taxon>Heterolobosea</taxon>
        <taxon>Tetramitia</taxon>
        <taxon>Eutetramitia</taxon>
        <taxon>Vahlkampfiidae</taxon>
        <taxon>Naegleria</taxon>
    </lineage>
</organism>
<dbReference type="eggNOG" id="KOG1065">
    <property type="taxonomic scope" value="Eukaryota"/>
</dbReference>
<keyword evidence="4 6" id="KW-0326">Glycosidase</keyword>
<evidence type="ECO:0000259" key="10">
    <source>
        <dbReference type="Pfam" id="PF21365"/>
    </source>
</evidence>
<gene>
    <name evidence="11" type="ORF">NAEGRDRAFT_70309</name>
</gene>
<feature type="domain" description="Glycoside hydrolase family 31 N-terminal" evidence="9">
    <location>
        <begin position="73"/>
        <end position="229"/>
    </location>
</feature>
<dbReference type="GO" id="GO:0005975">
    <property type="term" value="P:carbohydrate metabolic process"/>
    <property type="evidence" value="ECO:0007669"/>
    <property type="project" value="InterPro"/>
</dbReference>
<evidence type="ECO:0000256" key="5">
    <source>
        <dbReference type="ARBA" id="ARBA00041343"/>
    </source>
</evidence>
<dbReference type="Pfam" id="PF01055">
    <property type="entry name" value="Glyco_hydro_31_2nd"/>
    <property type="match status" value="1"/>
</dbReference>
<proteinExistence type="inferred from homology"/>
<feature type="domain" description="Glycoside hydrolase family 31 TIM barrel" evidence="8">
    <location>
        <begin position="274"/>
        <end position="632"/>
    </location>
</feature>
<dbReference type="CDD" id="cd14752">
    <property type="entry name" value="GH31_N"/>
    <property type="match status" value="1"/>
</dbReference>
<keyword evidence="7" id="KW-0732">Signal</keyword>
<dbReference type="SUPFAM" id="SSF51011">
    <property type="entry name" value="Glycosyl hydrolase domain"/>
    <property type="match status" value="1"/>
</dbReference>
<dbReference type="GO" id="GO:0030246">
    <property type="term" value="F:carbohydrate binding"/>
    <property type="evidence" value="ECO:0007669"/>
    <property type="project" value="InterPro"/>
</dbReference>
<dbReference type="InterPro" id="IPR013780">
    <property type="entry name" value="Glyco_hydro_b"/>
</dbReference>
<dbReference type="GeneID" id="8851315"/>
<dbReference type="PROSITE" id="PS00129">
    <property type="entry name" value="GLYCOSYL_HYDROL_F31_1"/>
    <property type="match status" value="1"/>
</dbReference>
<dbReference type="VEuPathDB" id="AmoebaDB:NAEGRDRAFT_70309"/>
<dbReference type="FunCoup" id="D2VMY7">
    <property type="interactions" value="39"/>
</dbReference>
<dbReference type="SUPFAM" id="SSF51445">
    <property type="entry name" value="(Trans)glycosidases"/>
    <property type="match status" value="1"/>
</dbReference>
<dbReference type="Gene3D" id="2.60.40.1760">
    <property type="entry name" value="glycosyl hydrolase (family 31)"/>
    <property type="match status" value="1"/>
</dbReference>
<feature type="chain" id="PRO_5003038719" description="Maltase" evidence="7">
    <location>
        <begin position="20"/>
        <end position="864"/>
    </location>
</feature>
<dbReference type="InterPro" id="IPR025887">
    <property type="entry name" value="Glyco_hydro_31_N_dom"/>
</dbReference>
<comment type="similarity">
    <text evidence="1 6">Belongs to the glycosyl hydrolase 31 family.</text>
</comment>
<dbReference type="EMBL" id="GG738883">
    <property type="protein sequence ID" value="EFC41825.1"/>
    <property type="molecule type" value="Genomic_DNA"/>
</dbReference>
<reference evidence="11 12" key="1">
    <citation type="journal article" date="2010" name="Cell">
        <title>The genome of Naegleria gruberi illuminates early eukaryotic versatility.</title>
        <authorList>
            <person name="Fritz-Laylin L.K."/>
            <person name="Prochnik S.E."/>
            <person name="Ginger M.L."/>
            <person name="Dacks J.B."/>
            <person name="Carpenter M.L."/>
            <person name="Field M.C."/>
            <person name="Kuo A."/>
            <person name="Paredez A."/>
            <person name="Chapman J."/>
            <person name="Pham J."/>
            <person name="Shu S."/>
            <person name="Neupane R."/>
            <person name="Cipriano M."/>
            <person name="Mancuso J."/>
            <person name="Tu H."/>
            <person name="Salamov A."/>
            <person name="Lindquist E."/>
            <person name="Shapiro H."/>
            <person name="Lucas S."/>
            <person name="Grigoriev I.V."/>
            <person name="Cande W.Z."/>
            <person name="Fulton C."/>
            <person name="Rokhsar D.S."/>
            <person name="Dawson S.C."/>
        </authorList>
    </citation>
    <scope>NUCLEOTIDE SEQUENCE [LARGE SCALE GENOMIC DNA]</scope>
    <source>
        <strain evidence="11 12">NEG-M</strain>
    </source>
</reference>
<dbReference type="OMA" id="PYVINHD"/>
<evidence type="ECO:0000313" key="11">
    <source>
        <dbReference type="EMBL" id="EFC41825.1"/>
    </source>
</evidence>
<evidence type="ECO:0000256" key="4">
    <source>
        <dbReference type="ARBA" id="ARBA00023295"/>
    </source>
</evidence>
<feature type="signal peptide" evidence="7">
    <location>
        <begin position="1"/>
        <end position="19"/>
    </location>
</feature>
<dbReference type="STRING" id="5762.D2VMY7"/>
<evidence type="ECO:0000313" key="12">
    <source>
        <dbReference type="Proteomes" id="UP000006671"/>
    </source>
</evidence>
<keyword evidence="3" id="KW-0325">Glycoprotein</keyword>
<evidence type="ECO:0000256" key="7">
    <source>
        <dbReference type="SAM" id="SignalP"/>
    </source>
</evidence>
<keyword evidence="12" id="KW-1185">Reference proteome</keyword>
<dbReference type="Proteomes" id="UP000006671">
    <property type="component" value="Unassembled WGS sequence"/>
</dbReference>
<dbReference type="Gene3D" id="3.20.20.80">
    <property type="entry name" value="Glycosidases"/>
    <property type="match status" value="1"/>
</dbReference>
<sequence>MKQLTLLFICLLLSGCCFCFVDPFKINSSYYVVQSLSESSFGMTAYLKLSNNSGGPYGNDIEELKVSIQYKSSKVLNIKITDKEEKRWQASPFVLSKEQSKVSSMSTSLDYSVEMSQVGEEFYFTILRKSSSIPIFTTKRTWFVFSDQYITLGTQLFSLPNGEPPYLSGFGERVDNIFLNITNNEFIMWNNDHDNQPHMNLYGSHPFFLYSGPSSPSFGVFLLNSNAMSVRTEFNNQNKYLQYQVIGGVLDFYFFLGPSSQDVIKQYHSIIGKPYLPPKFALGFHQCRWGYNSLDEIKKVVAGYEANNLPLDAIWTDIDYMDKYRDFTFDPDRFPIQDMIQFVSDLHKKGKKYILIIDPGIPVVNLNQEKYEPLELGLSLDIFIKNGNNNSYVNRDVWPGQCYFPDMTNPKFKDYFWKPLIHKFLSTLNIDGLWTDMNEPAVLKTYTPNQNKWNYPPFVPRSPAVHDPNEPIFHRTIDMDSRMHASIHYNVHNLYSHLESIATSEALQDFYGKRSFVLTRSSFAGSGSHVSHWTGDNESTYESMKSSIPSIVMNGMFGFSHVGSDIGGFYLNTTKELLIRWMQLGSMYPFSRNHNARGTIPQEPYAFDKETTDISRKFLQLRYQLIPYLYTQIALVSRDGGSVAKPLSFVFPDDRQCYQIETQLMLGDSLIIAPALNPSQSMVNAYLPYNAIWYDYLTGKRITKTGGLYFSLPSPLDSMPIIMKGGSIIPLQTPSLNTLQQEFNPYQLRIALNQEQQARGELWLDDGESLGTIEKKLYTLLKYDMKNNGKVYKLTCERLIGGYDERNLSLNGITIYGIEQQQISFISINNQPVDSYNFDPSNGLLEINNIHSEISSISVVLQFA</sequence>
<evidence type="ECO:0000259" key="9">
    <source>
        <dbReference type="Pfam" id="PF13802"/>
    </source>
</evidence>
<keyword evidence="2 6" id="KW-0378">Hydrolase</keyword>
<dbReference type="OrthoDB" id="5839090at2759"/>
<dbReference type="Pfam" id="PF21365">
    <property type="entry name" value="Glyco_hydro_31_3rd"/>
    <property type="match status" value="1"/>
</dbReference>
<dbReference type="SUPFAM" id="SSF74650">
    <property type="entry name" value="Galactose mutarotase-like"/>
    <property type="match status" value="1"/>
</dbReference>
<dbReference type="InterPro" id="IPR011013">
    <property type="entry name" value="Gal_mutarotase_sf_dom"/>
</dbReference>
<dbReference type="Pfam" id="PF13802">
    <property type="entry name" value="Gal_mutarotas_2"/>
    <property type="match status" value="1"/>
</dbReference>
<feature type="domain" description="Glycosyl hydrolase family 31 C-terminal" evidence="10">
    <location>
        <begin position="641"/>
        <end position="729"/>
    </location>
</feature>
<evidence type="ECO:0000256" key="6">
    <source>
        <dbReference type="RuleBase" id="RU361185"/>
    </source>
</evidence>